<evidence type="ECO:0000259" key="2">
    <source>
        <dbReference type="Pfam" id="PF05170"/>
    </source>
</evidence>
<feature type="region of interest" description="Disordered" evidence="1">
    <location>
        <begin position="624"/>
        <end position="675"/>
    </location>
</feature>
<dbReference type="Pfam" id="PF05170">
    <property type="entry name" value="AsmA"/>
    <property type="match status" value="2"/>
</dbReference>
<dbReference type="GO" id="GO:0090313">
    <property type="term" value="P:regulation of protein targeting to membrane"/>
    <property type="evidence" value="ECO:0007669"/>
    <property type="project" value="TreeGrafter"/>
</dbReference>
<dbReference type="Proteomes" id="UP000484885">
    <property type="component" value="Unassembled WGS sequence"/>
</dbReference>
<reference evidence="3 4" key="1">
    <citation type="submission" date="2020-02" db="EMBL/GenBank/DDBJ databases">
        <authorList>
            <person name="Zhang X.-Y."/>
        </authorList>
    </citation>
    <scope>NUCLEOTIDE SEQUENCE [LARGE SCALE GENOMIC DNA]</scope>
    <source>
        <strain evidence="3 4">C33</strain>
    </source>
</reference>
<comment type="caution">
    <text evidence="3">The sequence shown here is derived from an EMBL/GenBank/DDBJ whole genome shotgun (WGS) entry which is preliminary data.</text>
</comment>
<dbReference type="RefSeq" id="WP_164209222.1">
    <property type="nucleotide sequence ID" value="NZ_JAAGSC010000023.1"/>
</dbReference>
<evidence type="ECO:0000313" key="3">
    <source>
        <dbReference type="EMBL" id="NDY94324.1"/>
    </source>
</evidence>
<dbReference type="EMBL" id="JAAGSC010000023">
    <property type="protein sequence ID" value="NDY94324.1"/>
    <property type="molecule type" value="Genomic_DNA"/>
</dbReference>
<dbReference type="PANTHER" id="PTHR30441:SF4">
    <property type="entry name" value="PROTEIN ASMA"/>
    <property type="match status" value="1"/>
</dbReference>
<name>A0A845UUU9_9GAMM</name>
<keyword evidence="4" id="KW-1185">Reference proteome</keyword>
<proteinExistence type="predicted"/>
<feature type="domain" description="AsmA" evidence="2">
    <location>
        <begin position="3"/>
        <end position="143"/>
    </location>
</feature>
<evidence type="ECO:0000313" key="4">
    <source>
        <dbReference type="Proteomes" id="UP000484885"/>
    </source>
</evidence>
<dbReference type="AlphaFoldDB" id="A0A845UUU9"/>
<accession>A0A845UUU9</accession>
<evidence type="ECO:0000256" key="1">
    <source>
        <dbReference type="SAM" id="MobiDB-lite"/>
    </source>
</evidence>
<dbReference type="GO" id="GO:0005886">
    <property type="term" value="C:plasma membrane"/>
    <property type="evidence" value="ECO:0007669"/>
    <property type="project" value="TreeGrafter"/>
</dbReference>
<organism evidence="3 4">
    <name type="scientific">Wenzhouxiangella limi</name>
    <dbReference type="NCBI Taxonomy" id="2707351"/>
    <lineage>
        <taxon>Bacteria</taxon>
        <taxon>Pseudomonadati</taxon>
        <taxon>Pseudomonadota</taxon>
        <taxon>Gammaproteobacteria</taxon>
        <taxon>Chromatiales</taxon>
        <taxon>Wenzhouxiangellaceae</taxon>
        <taxon>Wenzhouxiangella</taxon>
    </lineage>
</organism>
<feature type="compositionally biased region" description="Basic and acidic residues" evidence="1">
    <location>
        <begin position="657"/>
        <end position="667"/>
    </location>
</feature>
<feature type="domain" description="AsmA" evidence="2">
    <location>
        <begin position="368"/>
        <end position="532"/>
    </location>
</feature>
<protein>
    <submittedName>
        <fullName evidence="3">AsmA family protein</fullName>
    </submittedName>
</protein>
<dbReference type="PANTHER" id="PTHR30441">
    <property type="entry name" value="DUF748 DOMAIN-CONTAINING PROTEIN"/>
    <property type="match status" value="1"/>
</dbReference>
<sequence length="675" mass="71195">MMRKILYILAGALALLIVVVAGLVVLVEPDDYRAQIAERASSALGREVQLDGPLSLRLWPRIALDIRSLSVANPAGFAEAPALVEVGQASVSVAVWPLLRGELDIGQLRLRDATVTLVTAPDGNSNLEGLLAEPDSDAVSEPAPDLEGLSLAGLELENVALQILDLGTDEVVHARIDEMTLGAFEPAVLAPLSVRASLLDQDNEEQLALSLQGGLRVARDASRIDLEDARSEFAMGAAGLDGQASGSGSINLGGEVAMLELRDFAAGLDLDDRSVTLEASETLTIRLGDPASAEIAGLELAVNGQPLAVAGGFSLGDPPTAELTVAGEALDLRPWLSAPEQSGEDKTSSPAAASDYSALIGPRLNFGLALDRLTLSDDLILRGVDAQATLVDGVLTLEPVEAQGLSGRFSGRVTVDFNAAPPEVRMNPQLTGIDVQQLVRLLSPSAPLRGLGEMDLELRFQGTSAAEILASLDGEGRFSLNEGALLGVDLKRLIDEEITTSRLSRIQQAFGGETPFENLSGRIQADAGVLSLPGLRLEAEGFDLSGGGQMDLAAGDIAYQLELALGQALSQRLPRALARATDGVIPLTIAGPISRPMVRVDLAAIAEGAVQRELQDRLFDRLRPDEEAQSETAPDGEPEQEAQAESPGRTSDLLLRALRERRERDQLPPEEPPES</sequence>
<dbReference type="InterPro" id="IPR007844">
    <property type="entry name" value="AsmA"/>
</dbReference>
<gene>
    <name evidence="3" type="ORF">G3I74_01080</name>
</gene>
<dbReference type="InterPro" id="IPR052894">
    <property type="entry name" value="AsmA-related"/>
</dbReference>